<dbReference type="AlphaFoldDB" id="A0A939JTG9"/>
<accession>A0A939JTG9</accession>
<organism evidence="1 2">
    <name type="scientific">Streptomyces triculaminicus</name>
    <dbReference type="NCBI Taxonomy" id="2816232"/>
    <lineage>
        <taxon>Bacteria</taxon>
        <taxon>Bacillati</taxon>
        <taxon>Actinomycetota</taxon>
        <taxon>Actinomycetes</taxon>
        <taxon>Kitasatosporales</taxon>
        <taxon>Streptomycetaceae</taxon>
        <taxon>Streptomyces</taxon>
    </lineage>
</organism>
<dbReference type="Proteomes" id="UP000664781">
    <property type="component" value="Unassembled WGS sequence"/>
</dbReference>
<keyword evidence="2" id="KW-1185">Reference proteome</keyword>
<comment type="caution">
    <text evidence="1">The sequence shown here is derived from an EMBL/GenBank/DDBJ whole genome shotgun (WGS) entry which is preliminary data.</text>
</comment>
<dbReference type="RefSeq" id="WP_086573837.1">
    <property type="nucleotide sequence ID" value="NZ_JAFMOF010000005.1"/>
</dbReference>
<reference evidence="1" key="1">
    <citation type="submission" date="2021-03" db="EMBL/GenBank/DDBJ databases">
        <title>Streptomyces strains.</title>
        <authorList>
            <person name="Lund M.B."/>
            <person name="Toerring T."/>
        </authorList>
    </citation>
    <scope>NUCLEOTIDE SEQUENCE</scope>
    <source>
        <strain evidence="1">JCM 4242</strain>
    </source>
</reference>
<evidence type="ECO:0000313" key="2">
    <source>
        <dbReference type="Proteomes" id="UP000664781"/>
    </source>
</evidence>
<sequence>MAKLYVRSVRKNYPDLDHISDDSLITYGNAICVARSTSAKAFGEQAKKTMQELGTTSTQTAQILGSADAFCR</sequence>
<protein>
    <submittedName>
        <fullName evidence="1">Uncharacterized protein</fullName>
    </submittedName>
</protein>
<proteinExistence type="predicted"/>
<gene>
    <name evidence="1" type="ORF">J1792_30535</name>
</gene>
<dbReference type="EMBL" id="JAFMOF010000005">
    <property type="protein sequence ID" value="MBO0656922.1"/>
    <property type="molecule type" value="Genomic_DNA"/>
</dbReference>
<evidence type="ECO:0000313" key="1">
    <source>
        <dbReference type="EMBL" id="MBO0656922.1"/>
    </source>
</evidence>
<name>A0A939JTG9_9ACTN</name>